<organism evidence="1 2">
    <name type="scientific">Mycobacterium phage Stasia</name>
    <dbReference type="NCBI Taxonomy" id="1897548"/>
    <lineage>
        <taxon>Viruses</taxon>
        <taxon>Duplodnaviria</taxon>
        <taxon>Heunggongvirae</taxon>
        <taxon>Uroviricota</taxon>
        <taxon>Caudoviricetes</taxon>
        <taxon>Backyardiganvirus</taxon>
        <taxon>Backyardiganvirus stasia</taxon>
    </lineage>
</organism>
<evidence type="ECO:0000313" key="1">
    <source>
        <dbReference type="EMBL" id="AOT24663.1"/>
    </source>
</evidence>
<reference evidence="1 2" key="1">
    <citation type="submission" date="2016-07" db="EMBL/GenBank/DDBJ databases">
        <authorList>
            <person name="Pillay S."/>
            <person name="Muniram S."/>
            <person name="Rampersadh K."/>
            <person name="Moraka N.O."/>
            <person name="Mfene A."/>
            <person name="Sigauque P.S."/>
            <person name="Komo N."/>
            <person name="Mazeka N.P."/>
            <person name="Garlena R.A."/>
            <person name="Russell D.A."/>
            <person name="Bowman C.A."/>
            <person name="Rubin E."/>
            <person name="Larsen M.H."/>
            <person name="Guerrero C.A."/>
            <person name="Jacobs-Sera D."/>
            <person name="Hatfull G.F."/>
        </authorList>
    </citation>
    <scope>NUCLEOTIDE SEQUENCE [LARGE SCALE GENOMIC DNA]</scope>
</reference>
<protein>
    <submittedName>
        <fullName evidence="1">Uncharacterized protein</fullName>
    </submittedName>
</protein>
<gene>
    <name evidence="1" type="primary">6</name>
    <name evidence="1" type="ORF">PBI_STASIA_6</name>
</gene>
<dbReference type="KEGG" id="vg:64946188"/>
<dbReference type="EMBL" id="KX641260">
    <property type="protein sequence ID" value="AOT24663.1"/>
    <property type="molecule type" value="Genomic_DNA"/>
</dbReference>
<keyword evidence="2" id="KW-1185">Reference proteome</keyword>
<evidence type="ECO:0000313" key="2">
    <source>
        <dbReference type="Proteomes" id="UP000221167"/>
    </source>
</evidence>
<name>A0A1D8EUE2_9CAUD</name>
<dbReference type="RefSeq" id="YP_010062394.1">
    <property type="nucleotide sequence ID" value="NC_054794.1"/>
</dbReference>
<sequence length="164" mass="18519">MPNPTNTEDYDFVLYAEMYVNYPTFGPVHQFGGRGTNGEPPIMVTLGYESYIVLTEAEGIRNPAIWYAPAVAWQPLTVDPATLPGSVEDYTFSMQCEMLFPIEDSTVWLPWGHATDGQIGYDRSANLARQFLLEEDERGEESGHRNTVLRYAPKVTWSVWDVSS</sequence>
<dbReference type="Proteomes" id="UP000221167">
    <property type="component" value="Segment"/>
</dbReference>
<accession>A0A1D8EUE2</accession>
<proteinExistence type="predicted"/>
<dbReference type="GeneID" id="64946188"/>